<proteinExistence type="predicted"/>
<name>A0ABW3AZF9_9FLAO</name>
<evidence type="ECO:0000313" key="3">
    <source>
        <dbReference type="Proteomes" id="UP001597012"/>
    </source>
</evidence>
<feature type="compositionally biased region" description="Basic residues" evidence="1">
    <location>
        <begin position="147"/>
        <end position="160"/>
    </location>
</feature>
<feature type="region of interest" description="Disordered" evidence="1">
    <location>
        <begin position="128"/>
        <end position="191"/>
    </location>
</feature>
<accession>A0ABW3AZF9</accession>
<dbReference type="Proteomes" id="UP001597012">
    <property type="component" value="Unassembled WGS sequence"/>
</dbReference>
<comment type="caution">
    <text evidence="2">The sequence shown here is derived from an EMBL/GenBank/DDBJ whole genome shotgun (WGS) entry which is preliminary data.</text>
</comment>
<evidence type="ECO:0000256" key="1">
    <source>
        <dbReference type="SAM" id="MobiDB-lite"/>
    </source>
</evidence>
<dbReference type="EMBL" id="JBHTHY010000003">
    <property type="protein sequence ID" value="MFD0796242.1"/>
    <property type="molecule type" value="Genomic_DNA"/>
</dbReference>
<evidence type="ECO:0000313" key="2">
    <source>
        <dbReference type="EMBL" id="MFD0796242.1"/>
    </source>
</evidence>
<organism evidence="2 3">
    <name type="scientific">Maribacter chungangensis</name>
    <dbReference type="NCBI Taxonomy" id="1069117"/>
    <lineage>
        <taxon>Bacteria</taxon>
        <taxon>Pseudomonadati</taxon>
        <taxon>Bacteroidota</taxon>
        <taxon>Flavobacteriia</taxon>
        <taxon>Flavobacteriales</taxon>
        <taxon>Flavobacteriaceae</taxon>
        <taxon>Maribacter</taxon>
    </lineage>
</organism>
<keyword evidence="3" id="KW-1185">Reference proteome</keyword>
<reference evidence="3" key="1">
    <citation type="journal article" date="2019" name="Int. J. Syst. Evol. Microbiol.">
        <title>The Global Catalogue of Microorganisms (GCM) 10K type strain sequencing project: providing services to taxonomists for standard genome sequencing and annotation.</title>
        <authorList>
            <consortium name="The Broad Institute Genomics Platform"/>
            <consortium name="The Broad Institute Genome Sequencing Center for Infectious Disease"/>
            <person name="Wu L."/>
            <person name="Ma J."/>
        </authorList>
    </citation>
    <scope>NUCLEOTIDE SEQUENCE [LARGE SCALE GENOMIC DNA]</scope>
    <source>
        <strain evidence="3">CCUG 61948</strain>
    </source>
</reference>
<protein>
    <submittedName>
        <fullName evidence="2">Uncharacterized protein</fullName>
    </submittedName>
</protein>
<dbReference type="RefSeq" id="WP_379931939.1">
    <property type="nucleotide sequence ID" value="NZ_JBHTHY010000003.1"/>
</dbReference>
<sequence length="315" mass="35863">MTSPLLNYFSLFVIGISTCFSQNGKSEITITQPTTGTIWSIPDMVTLEWSVKNIDSEKSTRFFLIRDEMVVQELGSFKNKGIAEDIVLAKNIGSGDRYQVVGIELFPEDKFQIAKFISPLFTIVNKASDERKKQREQAKATEITKTPAKRKKQKRKKKNKKAEEKPLVTKNISTQEKKKEKALPSENQNKVAIETKKAREEFEGRKISYTKDLEFNSTSIVVKIWDHGRQDGDIVSIYLNGASVVNKHYLTYYKREFKIELDPYKSNDLFLYAHNLGNSPPNTVSIEISDGTKSENIILNSDLESCEAVMISVKK</sequence>
<feature type="compositionally biased region" description="Basic and acidic residues" evidence="1">
    <location>
        <begin position="128"/>
        <end position="139"/>
    </location>
</feature>
<gene>
    <name evidence="2" type="ORF">ACFQZJ_02125</name>
</gene>